<feature type="compositionally biased region" description="Gly residues" evidence="6">
    <location>
        <begin position="679"/>
        <end position="696"/>
    </location>
</feature>
<evidence type="ECO:0000259" key="7">
    <source>
        <dbReference type="PROSITE" id="PS50815"/>
    </source>
</evidence>
<dbReference type="PROSITE" id="PS50815">
    <property type="entry name" value="HORMA"/>
    <property type="match status" value="1"/>
</dbReference>
<dbReference type="InterPro" id="IPR013083">
    <property type="entry name" value="Znf_RING/FYVE/PHD"/>
</dbReference>
<evidence type="ECO:0000256" key="6">
    <source>
        <dbReference type="SAM" id="MobiDB-lite"/>
    </source>
</evidence>
<dbReference type="OrthoDB" id="1928087at2759"/>
<reference evidence="9" key="1">
    <citation type="journal article" date="2014" name="BMC Genomics">
        <title>Genome characteristics reveal the impact of lichenization on lichen-forming fungus Endocarpon pusillum Hedwig (Verrucariales, Ascomycota).</title>
        <authorList>
            <person name="Wang Y.-Y."/>
            <person name="Liu B."/>
            <person name="Zhang X.-Y."/>
            <person name="Zhou Q.-M."/>
            <person name="Zhang T."/>
            <person name="Li H."/>
            <person name="Yu Y.-F."/>
            <person name="Zhang X.-L."/>
            <person name="Hao X.-Y."/>
            <person name="Wang M."/>
            <person name="Wang L."/>
            <person name="Wei J.-C."/>
        </authorList>
    </citation>
    <scope>NUCLEOTIDE SEQUENCE [LARGE SCALE GENOMIC DNA]</scope>
    <source>
        <strain evidence="9">Z07020 / HMAS-L-300199</strain>
    </source>
</reference>
<evidence type="ECO:0000256" key="2">
    <source>
        <dbReference type="ARBA" id="ARBA00004286"/>
    </source>
</evidence>
<feature type="region of interest" description="Disordered" evidence="6">
    <location>
        <begin position="662"/>
        <end position="713"/>
    </location>
</feature>
<feature type="region of interest" description="Disordered" evidence="6">
    <location>
        <begin position="316"/>
        <end position="406"/>
    </location>
</feature>
<dbReference type="Gene3D" id="3.30.900.10">
    <property type="entry name" value="HORMA domain"/>
    <property type="match status" value="1"/>
</dbReference>
<keyword evidence="5" id="KW-0469">Meiosis</keyword>
<feature type="compositionally biased region" description="Basic residues" evidence="6">
    <location>
        <begin position="1"/>
        <end position="13"/>
    </location>
</feature>
<dbReference type="AlphaFoldDB" id="U1GGR8"/>
<dbReference type="HOGENOM" id="CLU_395860_0_0_1"/>
<dbReference type="OMA" id="PAYSERC"/>
<dbReference type="GO" id="GO:0005694">
    <property type="term" value="C:chromosome"/>
    <property type="evidence" value="ECO:0007669"/>
    <property type="project" value="UniProtKB-SubCell"/>
</dbReference>
<evidence type="ECO:0000313" key="8">
    <source>
        <dbReference type="EMBL" id="ERF70976.1"/>
    </source>
</evidence>
<dbReference type="PANTHER" id="PTHR48225:SF7">
    <property type="entry name" value="MEIOSIS-SPECIFIC PROTEIN HOP1"/>
    <property type="match status" value="1"/>
</dbReference>
<evidence type="ECO:0000256" key="1">
    <source>
        <dbReference type="ARBA" id="ARBA00004123"/>
    </source>
</evidence>
<feature type="compositionally biased region" description="Polar residues" evidence="6">
    <location>
        <begin position="353"/>
        <end position="375"/>
    </location>
</feature>
<evidence type="ECO:0000256" key="4">
    <source>
        <dbReference type="ARBA" id="ARBA00023242"/>
    </source>
</evidence>
<feature type="domain" description="HORMA" evidence="7">
    <location>
        <begin position="45"/>
        <end position="281"/>
    </location>
</feature>
<feature type="compositionally biased region" description="Acidic residues" evidence="6">
    <location>
        <begin position="761"/>
        <end position="781"/>
    </location>
</feature>
<proteinExistence type="predicted"/>
<evidence type="ECO:0000256" key="3">
    <source>
        <dbReference type="ARBA" id="ARBA00022454"/>
    </source>
</evidence>
<gene>
    <name evidence="8" type="ORF">EPUS_09047</name>
</gene>
<dbReference type="Proteomes" id="UP000019373">
    <property type="component" value="Unassembled WGS sequence"/>
</dbReference>
<dbReference type="SUPFAM" id="SSF57903">
    <property type="entry name" value="FYVE/PHD zinc finger"/>
    <property type="match status" value="1"/>
</dbReference>
<dbReference type="GeneID" id="19243883"/>
<evidence type="ECO:0000313" key="9">
    <source>
        <dbReference type="Proteomes" id="UP000019373"/>
    </source>
</evidence>
<keyword evidence="4" id="KW-0539">Nucleus</keyword>
<dbReference type="InterPro" id="IPR011011">
    <property type="entry name" value="Znf_FYVE_PHD"/>
</dbReference>
<evidence type="ECO:0000256" key="5">
    <source>
        <dbReference type="ARBA" id="ARBA00023254"/>
    </source>
</evidence>
<accession>U1GGR8</accession>
<dbReference type="Gene3D" id="3.30.40.10">
    <property type="entry name" value="Zinc/RING finger domain, C3HC4 (zinc finger)"/>
    <property type="match status" value="1"/>
</dbReference>
<feature type="region of interest" description="Disordered" evidence="6">
    <location>
        <begin position="1"/>
        <end position="31"/>
    </location>
</feature>
<dbReference type="GO" id="GO:0051321">
    <property type="term" value="P:meiotic cell cycle"/>
    <property type="evidence" value="ECO:0007669"/>
    <property type="project" value="UniProtKB-KW"/>
</dbReference>
<comment type="subcellular location">
    <subcellularLocation>
        <location evidence="2">Chromosome</location>
    </subcellularLocation>
    <subcellularLocation>
        <location evidence="1">Nucleus</location>
    </subcellularLocation>
</comment>
<dbReference type="GO" id="GO:0005634">
    <property type="term" value="C:nucleus"/>
    <property type="evidence" value="ECO:0007669"/>
    <property type="project" value="UniProtKB-SubCell"/>
</dbReference>
<sequence>MKSALLRRRHGKGRGVGQPKGTPQQEEPSFVQADEPMQTTAIRFDQSLSLVEIFLHGAIASVLYSRELIRHGSPAYSERCVADLFDASGPVTYRDLLERKIPTEDNNSQVFKVLMEGRSEKADKILTLLEGGIFHALHRGYLEAVQLSICADSSRPSEVMECYTFTFTYDSAPGQSRRGVSSVTVSPGPQPAFFVEDAQLSFNAAIKGLLRVVLRLPPLPRRRNLGLNLFYTDDCPATYEPKGFESCIDDVIHFPGGIELAKKSEKTAGLVVGTYRTGVVVSHVSPAGLDMSCLKVIPEVMDYSTKCSRLDEYKINLTPPPLPQPSQRSAPGGIMASSAAPSTQTRDDIRTKQALQQMQRSSSRPQDLMPTQSLLRSDDTDDEDSDGTEQLSDKSMQKHTRQEEFKQSVLVPTKMAELIVHATAVQQRCPAGDPLFDQALLEKYQIRRLESTDEVKCECTNKTATNAMLDCELCGTLQHASCYGWEDIAKDRRPVDHFCYSCLLLPKEKALNDWMPTLVKCRKVLKYLEAQKLGVPVDDSGLVEALRFGGDPEDLMTSPIMQTLLKNKLIKKNHAGQILENNYEAGWAEYVNPLANIYHLYQNYTAIVPGTHPRFMYSGAVRALQTKYAGFALDVIRTHDSHGDEVIRYGYYPREAAVQSRKRSASMVQDSQPGSSVAGAGGVGHGGGSGGDVGEGGPRKMPRRSGARKMSRSEMICCDANATDQENFEVTEDEMEVDTEVDTETETEMEMERDEAVVVESESETETETEGQTDDDDDLYN</sequence>
<dbReference type="eggNOG" id="KOG1844">
    <property type="taxonomic scope" value="Eukaryota"/>
</dbReference>
<dbReference type="InterPro" id="IPR036570">
    <property type="entry name" value="HORMA_dom_sf"/>
</dbReference>
<keyword evidence="3" id="KW-0158">Chromosome</keyword>
<dbReference type="RefSeq" id="XP_007803381.1">
    <property type="nucleotide sequence ID" value="XM_007805190.1"/>
</dbReference>
<dbReference type="InterPro" id="IPR051294">
    <property type="entry name" value="HORMA_MeioticProgression"/>
</dbReference>
<dbReference type="PANTHER" id="PTHR48225">
    <property type="entry name" value="HORMA DOMAIN-CONTAINING PROTEIN 1"/>
    <property type="match status" value="1"/>
</dbReference>
<dbReference type="EMBL" id="KE721276">
    <property type="protein sequence ID" value="ERF70976.1"/>
    <property type="molecule type" value="Genomic_DNA"/>
</dbReference>
<feature type="compositionally biased region" description="Acidic residues" evidence="6">
    <location>
        <begin position="727"/>
        <end position="753"/>
    </location>
</feature>
<protein>
    <recommendedName>
        <fullName evidence="7">HORMA domain-containing protein</fullName>
    </recommendedName>
</protein>
<feature type="compositionally biased region" description="Basic residues" evidence="6">
    <location>
        <begin position="700"/>
        <end position="710"/>
    </location>
</feature>
<feature type="compositionally biased region" description="Basic and acidic residues" evidence="6">
    <location>
        <begin position="391"/>
        <end position="406"/>
    </location>
</feature>
<dbReference type="eggNOG" id="KOG4652">
    <property type="taxonomic scope" value="Eukaryota"/>
</dbReference>
<dbReference type="SUPFAM" id="SSF56019">
    <property type="entry name" value="The spindle assembly checkpoint protein mad2"/>
    <property type="match status" value="1"/>
</dbReference>
<organism evidence="8 9">
    <name type="scientific">Endocarpon pusillum (strain Z07020 / HMAS-L-300199)</name>
    <name type="common">Lichen-forming fungus</name>
    <dbReference type="NCBI Taxonomy" id="1263415"/>
    <lineage>
        <taxon>Eukaryota</taxon>
        <taxon>Fungi</taxon>
        <taxon>Dikarya</taxon>
        <taxon>Ascomycota</taxon>
        <taxon>Pezizomycotina</taxon>
        <taxon>Eurotiomycetes</taxon>
        <taxon>Chaetothyriomycetidae</taxon>
        <taxon>Verrucariales</taxon>
        <taxon>Verrucariaceae</taxon>
        <taxon>Endocarpon</taxon>
    </lineage>
</organism>
<dbReference type="InterPro" id="IPR003511">
    <property type="entry name" value="HORMA_dom"/>
</dbReference>
<feature type="region of interest" description="Disordered" evidence="6">
    <location>
        <begin position="727"/>
        <end position="781"/>
    </location>
</feature>
<dbReference type="Pfam" id="PF02301">
    <property type="entry name" value="HORMA"/>
    <property type="match status" value="1"/>
</dbReference>
<name>U1GGR8_ENDPU</name>
<keyword evidence="9" id="KW-1185">Reference proteome</keyword>